<dbReference type="InterPro" id="IPR036397">
    <property type="entry name" value="RNaseH_sf"/>
</dbReference>
<evidence type="ECO:0000313" key="2">
    <source>
        <dbReference type="Proteomes" id="UP000740883"/>
    </source>
</evidence>
<gene>
    <name evidence="1" type="ORF">NGRA_1739</name>
</gene>
<name>A0A9P6GXW0_9MICR</name>
<keyword evidence="2" id="KW-1185">Reference proteome</keyword>
<proteinExistence type="predicted"/>
<dbReference type="EMBL" id="SBJO01000131">
    <property type="protein sequence ID" value="KAF9762795.1"/>
    <property type="molecule type" value="Genomic_DNA"/>
</dbReference>
<evidence type="ECO:0000313" key="1">
    <source>
        <dbReference type="EMBL" id="KAF9762795.1"/>
    </source>
</evidence>
<dbReference type="Gene3D" id="3.30.420.10">
    <property type="entry name" value="Ribonuclease H-like superfamily/Ribonuclease H"/>
    <property type="match status" value="1"/>
</dbReference>
<dbReference type="GO" id="GO:0003676">
    <property type="term" value="F:nucleic acid binding"/>
    <property type="evidence" value="ECO:0007669"/>
    <property type="project" value="InterPro"/>
</dbReference>
<dbReference type="Proteomes" id="UP000740883">
    <property type="component" value="Unassembled WGS sequence"/>
</dbReference>
<sequence>MRQSIVKVVWSLIGAMVRIERSIRTIREAVVKQWEGTLDEKIEKVIRVYNGPLHTAIKCTPMEAWKDQTSEVVIENDENGEYASKFKRRFREDFREGQIVRVARKEKVGINAKKKRKDGLLV</sequence>
<protein>
    <submittedName>
        <fullName evidence="1">Uncharacterized protein</fullName>
    </submittedName>
</protein>
<comment type="caution">
    <text evidence="1">The sequence shown here is derived from an EMBL/GenBank/DDBJ whole genome shotgun (WGS) entry which is preliminary data.</text>
</comment>
<accession>A0A9P6GXW0</accession>
<dbReference type="AlphaFoldDB" id="A0A9P6GXW0"/>
<organism evidence="1 2">
    <name type="scientific">Nosema granulosis</name>
    <dbReference type="NCBI Taxonomy" id="83296"/>
    <lineage>
        <taxon>Eukaryota</taxon>
        <taxon>Fungi</taxon>
        <taxon>Fungi incertae sedis</taxon>
        <taxon>Microsporidia</taxon>
        <taxon>Nosematidae</taxon>
        <taxon>Nosema</taxon>
    </lineage>
</organism>
<reference evidence="1 2" key="1">
    <citation type="journal article" date="2020" name="Genome Biol. Evol.">
        <title>Comparative genomics of strictly vertically transmitted, feminizing microsporidia endosymbionts of amphipod crustaceans.</title>
        <authorList>
            <person name="Cormier A."/>
            <person name="Chebbi M.A."/>
            <person name="Giraud I."/>
            <person name="Wattier R."/>
            <person name="Teixeira M."/>
            <person name="Gilbert C."/>
            <person name="Rigaud T."/>
            <person name="Cordaux R."/>
        </authorList>
    </citation>
    <scope>NUCLEOTIDE SEQUENCE [LARGE SCALE GENOMIC DNA]</scope>
    <source>
        <strain evidence="1 2">Ou3-Ou53</strain>
    </source>
</reference>